<dbReference type="AlphaFoldDB" id="A0AB34K957"/>
<dbReference type="InterPro" id="IPR001752">
    <property type="entry name" value="Kinesin_motor_dom"/>
</dbReference>
<gene>
    <name evidence="7" type="ORF">AB1Y20_001737</name>
</gene>
<evidence type="ECO:0000313" key="7">
    <source>
        <dbReference type="EMBL" id="KAL1530841.1"/>
    </source>
</evidence>
<keyword evidence="8" id="KW-1185">Reference proteome</keyword>
<keyword evidence="2 3" id="KW-0505">Motor protein</keyword>
<dbReference type="PROSITE" id="PS50067">
    <property type="entry name" value="KINESIN_MOTOR_2"/>
    <property type="match status" value="1"/>
</dbReference>
<dbReference type="GO" id="GO:0003777">
    <property type="term" value="F:microtubule motor activity"/>
    <property type="evidence" value="ECO:0007669"/>
    <property type="project" value="InterPro"/>
</dbReference>
<name>A0AB34K957_PRYPA</name>
<accession>A0AB34K957</accession>
<dbReference type="GO" id="GO:0007018">
    <property type="term" value="P:microtubule-based movement"/>
    <property type="evidence" value="ECO:0007669"/>
    <property type="project" value="InterPro"/>
</dbReference>
<dbReference type="GO" id="GO:0005524">
    <property type="term" value="F:ATP binding"/>
    <property type="evidence" value="ECO:0007669"/>
    <property type="project" value="UniProtKB-UniRule"/>
</dbReference>
<comment type="similarity">
    <text evidence="3">Belongs to the TRAFAC class myosin-kinesin ATPase superfamily. Kinesin family.</text>
</comment>
<feature type="region of interest" description="Disordered" evidence="5">
    <location>
        <begin position="583"/>
        <end position="620"/>
    </location>
</feature>
<feature type="domain" description="Kinesin motor" evidence="6">
    <location>
        <begin position="6"/>
        <end position="336"/>
    </location>
</feature>
<feature type="coiled-coil region" evidence="4">
    <location>
        <begin position="359"/>
        <end position="567"/>
    </location>
</feature>
<keyword evidence="1 4" id="KW-0175">Coiled coil</keyword>
<organism evidence="7 8">
    <name type="scientific">Prymnesium parvum</name>
    <name type="common">Toxic golden alga</name>
    <dbReference type="NCBI Taxonomy" id="97485"/>
    <lineage>
        <taxon>Eukaryota</taxon>
        <taxon>Haptista</taxon>
        <taxon>Haptophyta</taxon>
        <taxon>Prymnesiophyceae</taxon>
        <taxon>Prymnesiales</taxon>
        <taxon>Prymnesiaceae</taxon>
        <taxon>Prymnesium</taxon>
    </lineage>
</organism>
<proteinExistence type="inferred from homology"/>
<dbReference type="EMBL" id="JBGBPQ010000001">
    <property type="protein sequence ID" value="KAL1530841.1"/>
    <property type="molecule type" value="Genomic_DNA"/>
</dbReference>
<dbReference type="InterPro" id="IPR027640">
    <property type="entry name" value="Kinesin-like_fam"/>
</dbReference>
<evidence type="ECO:0000259" key="6">
    <source>
        <dbReference type="PROSITE" id="PS50067"/>
    </source>
</evidence>
<dbReference type="SUPFAM" id="SSF57997">
    <property type="entry name" value="Tropomyosin"/>
    <property type="match status" value="1"/>
</dbReference>
<dbReference type="PRINTS" id="PR00380">
    <property type="entry name" value="KINESINHEAVY"/>
</dbReference>
<protein>
    <recommendedName>
        <fullName evidence="6">Kinesin motor domain-containing protein</fullName>
    </recommendedName>
</protein>
<feature type="binding site" evidence="3">
    <location>
        <begin position="92"/>
        <end position="99"/>
    </location>
    <ligand>
        <name>ATP</name>
        <dbReference type="ChEBI" id="CHEBI:30616"/>
    </ligand>
</feature>
<evidence type="ECO:0000256" key="2">
    <source>
        <dbReference type="ARBA" id="ARBA00023175"/>
    </source>
</evidence>
<reference evidence="7 8" key="1">
    <citation type="journal article" date="2024" name="Science">
        <title>Giant polyketide synthase enzymes in the biosynthesis of giant marine polyether toxins.</title>
        <authorList>
            <person name="Fallon T.R."/>
            <person name="Shende V.V."/>
            <person name="Wierzbicki I.H."/>
            <person name="Pendleton A.L."/>
            <person name="Watervoot N.F."/>
            <person name="Auber R.P."/>
            <person name="Gonzalez D.J."/>
            <person name="Wisecaver J.H."/>
            <person name="Moore B.S."/>
        </authorList>
    </citation>
    <scope>NUCLEOTIDE SEQUENCE [LARGE SCALE GENOMIC DNA]</scope>
    <source>
        <strain evidence="7 8">12B1</strain>
    </source>
</reference>
<evidence type="ECO:0000256" key="1">
    <source>
        <dbReference type="ARBA" id="ARBA00023054"/>
    </source>
</evidence>
<evidence type="ECO:0000256" key="4">
    <source>
        <dbReference type="SAM" id="Coils"/>
    </source>
</evidence>
<dbReference type="PANTHER" id="PTHR47968:SF75">
    <property type="entry name" value="CENTROMERE-ASSOCIATED PROTEIN E"/>
    <property type="match status" value="1"/>
</dbReference>
<comment type="caution">
    <text evidence="7">The sequence shown here is derived from an EMBL/GenBank/DDBJ whole genome shotgun (WGS) entry which is preliminary data.</text>
</comment>
<keyword evidence="3" id="KW-0067">ATP-binding</keyword>
<feature type="compositionally biased region" description="Low complexity" evidence="5">
    <location>
        <begin position="599"/>
        <end position="609"/>
    </location>
</feature>
<dbReference type="Gene3D" id="3.40.850.10">
    <property type="entry name" value="Kinesin motor domain"/>
    <property type="match status" value="1"/>
</dbReference>
<evidence type="ECO:0000256" key="5">
    <source>
        <dbReference type="SAM" id="MobiDB-lite"/>
    </source>
</evidence>
<dbReference type="InterPro" id="IPR036961">
    <property type="entry name" value="Kinesin_motor_dom_sf"/>
</dbReference>
<dbReference type="Pfam" id="PF00225">
    <property type="entry name" value="Kinesin"/>
    <property type="match status" value="1"/>
</dbReference>
<dbReference type="PANTHER" id="PTHR47968">
    <property type="entry name" value="CENTROMERE PROTEIN E"/>
    <property type="match status" value="1"/>
</dbReference>
<dbReference type="SUPFAM" id="SSF52540">
    <property type="entry name" value="P-loop containing nucleoside triphosphate hydrolases"/>
    <property type="match status" value="1"/>
</dbReference>
<evidence type="ECO:0000313" key="8">
    <source>
        <dbReference type="Proteomes" id="UP001515480"/>
    </source>
</evidence>
<feature type="compositionally biased region" description="Acidic residues" evidence="5">
    <location>
        <begin position="610"/>
        <end position="620"/>
    </location>
</feature>
<dbReference type="InterPro" id="IPR027417">
    <property type="entry name" value="P-loop_NTPase"/>
</dbReference>
<sequence>MKGNGRVQVALRLRPAIPALDDGDDGVRKRQDQRATIYRLKDKPGSCGYRDQGFHFANVFGPEADNVTVFEAHRAEILRVLSGFDCMLMAYGTTGSGKTHTMIGSEDDLGMVPRAVKALFEQIAKANTTQIGYSLQFSALEILEEKCIDLLHGRRNVVLQAAGSSGLHFHNLGEVHVRSEDEVLSRFHAAMAARTLARNYKHEGSSRAHTIIRLRVESAVFSAALEGAPALAGTSAVLTLADLAGSEAATMNTNHEVVRQGLAVNKSLHWLKVVVHNLAAKKPTQLRNSVLTRLLEPALSGQAYVAVIVASSETPPENAERDTVEALQFGVAAGSLVVAPKRRTETSKDGKVGRLQALLAAMAEEKSTLTTDAESLRDQVSAYSAIVQEYRDSFVSSQSLKAAEEEAARIAAELQSAHERNEGLQAQLKEEQEARENVQSQLKAIEEQAVEATSRNDALQHLVQQTAERRRLLEARLQLARGEMEEARLQAEAYEAQLKLDQRRATKLEEQVQMLEESLREQKEKAENTRREAEALAAHNSMLQESVERVEQTNAEFQKAMQEKEGLAAVSQAKDRTILLRHKMYTSGSRMRRPSTAMPATPERQQQAAEETECQEPDIR</sequence>
<evidence type="ECO:0000256" key="3">
    <source>
        <dbReference type="PROSITE-ProRule" id="PRU00283"/>
    </source>
</evidence>
<dbReference type="SMART" id="SM00129">
    <property type="entry name" value="KISc"/>
    <property type="match status" value="1"/>
</dbReference>
<dbReference type="GO" id="GO:0008017">
    <property type="term" value="F:microtubule binding"/>
    <property type="evidence" value="ECO:0007669"/>
    <property type="project" value="InterPro"/>
</dbReference>
<keyword evidence="3" id="KW-0547">Nucleotide-binding</keyword>
<dbReference type="Proteomes" id="UP001515480">
    <property type="component" value="Unassembled WGS sequence"/>
</dbReference>